<evidence type="ECO:0000256" key="2">
    <source>
        <dbReference type="ARBA" id="ARBA00022692"/>
    </source>
</evidence>
<evidence type="ECO:0000256" key="1">
    <source>
        <dbReference type="ARBA" id="ARBA00004141"/>
    </source>
</evidence>
<comment type="subcellular location">
    <subcellularLocation>
        <location evidence="1">Membrane</location>
        <topology evidence="1">Multi-pass membrane protein</topology>
    </subcellularLocation>
</comment>
<dbReference type="Gene3D" id="1.20.1250.20">
    <property type="entry name" value="MFS general substrate transporter like domains"/>
    <property type="match status" value="1"/>
</dbReference>
<evidence type="ECO:0000256" key="3">
    <source>
        <dbReference type="ARBA" id="ARBA00022989"/>
    </source>
</evidence>
<feature type="transmembrane region" description="Helical" evidence="5">
    <location>
        <begin position="441"/>
        <end position="462"/>
    </location>
</feature>
<accession>A0A2T3ZAC0</accession>
<dbReference type="PROSITE" id="PS00216">
    <property type="entry name" value="SUGAR_TRANSPORT_1"/>
    <property type="match status" value="1"/>
</dbReference>
<dbReference type="Proteomes" id="UP000240493">
    <property type="component" value="Unassembled WGS sequence"/>
</dbReference>
<name>A0A2T3ZAC0_TRIA4</name>
<evidence type="ECO:0000313" key="7">
    <source>
        <dbReference type="EMBL" id="PTB41754.1"/>
    </source>
</evidence>
<keyword evidence="2 5" id="KW-0812">Transmembrane</keyword>
<feature type="transmembrane region" description="Helical" evidence="5">
    <location>
        <begin position="196"/>
        <end position="215"/>
    </location>
</feature>
<dbReference type="GO" id="GO:0016020">
    <property type="term" value="C:membrane"/>
    <property type="evidence" value="ECO:0007669"/>
    <property type="project" value="UniProtKB-SubCell"/>
</dbReference>
<dbReference type="PROSITE" id="PS50850">
    <property type="entry name" value="MFS"/>
    <property type="match status" value="1"/>
</dbReference>
<dbReference type="GO" id="GO:0022857">
    <property type="term" value="F:transmembrane transporter activity"/>
    <property type="evidence" value="ECO:0007669"/>
    <property type="project" value="InterPro"/>
</dbReference>
<dbReference type="PANTHER" id="PTHR23502">
    <property type="entry name" value="MAJOR FACILITATOR SUPERFAMILY"/>
    <property type="match status" value="1"/>
</dbReference>
<feature type="transmembrane region" description="Helical" evidence="5">
    <location>
        <begin position="221"/>
        <end position="242"/>
    </location>
</feature>
<dbReference type="GO" id="GO:0140115">
    <property type="term" value="P:export across plasma membrane"/>
    <property type="evidence" value="ECO:0007669"/>
    <property type="project" value="UniProtKB-ARBA"/>
</dbReference>
<reference evidence="7 8" key="1">
    <citation type="submission" date="2016-07" db="EMBL/GenBank/DDBJ databases">
        <title>Multiple horizontal gene transfer events from other fungi enriched the ability of initially mycotrophic Trichoderma (Ascomycota) to feed on dead plant biomass.</title>
        <authorList>
            <consortium name="DOE Joint Genome Institute"/>
            <person name="Aerts A."/>
            <person name="Atanasova L."/>
            <person name="Chenthamara K."/>
            <person name="Zhang J."/>
            <person name="Grujic M."/>
            <person name="Henrissat B."/>
            <person name="Kuo A."/>
            <person name="Salamov A."/>
            <person name="Lipzen A."/>
            <person name="Labutti K."/>
            <person name="Barry K."/>
            <person name="Miao Y."/>
            <person name="Rahimi M.J."/>
            <person name="Shen Q."/>
            <person name="Grigoriev I.V."/>
            <person name="Kubicek C.P."/>
            <person name="Druzhinina I.S."/>
        </authorList>
    </citation>
    <scope>NUCLEOTIDE SEQUENCE [LARGE SCALE GENOMIC DNA]</scope>
    <source>
        <strain evidence="7 8">CBS 433.97</strain>
    </source>
</reference>
<keyword evidence="8" id="KW-1185">Reference proteome</keyword>
<feature type="transmembrane region" description="Helical" evidence="5">
    <location>
        <begin position="130"/>
        <end position="148"/>
    </location>
</feature>
<evidence type="ECO:0000256" key="5">
    <source>
        <dbReference type="SAM" id="Phobius"/>
    </source>
</evidence>
<organism evidence="7 8">
    <name type="scientific">Trichoderma asperellum (strain ATCC 204424 / CBS 433.97 / NBRC 101777)</name>
    <dbReference type="NCBI Taxonomy" id="1042311"/>
    <lineage>
        <taxon>Eukaryota</taxon>
        <taxon>Fungi</taxon>
        <taxon>Dikarya</taxon>
        <taxon>Ascomycota</taxon>
        <taxon>Pezizomycotina</taxon>
        <taxon>Sordariomycetes</taxon>
        <taxon>Hypocreomycetidae</taxon>
        <taxon>Hypocreales</taxon>
        <taxon>Hypocreaceae</taxon>
        <taxon>Trichoderma</taxon>
    </lineage>
</organism>
<dbReference type="EMBL" id="KZ679261">
    <property type="protein sequence ID" value="PTB41754.1"/>
    <property type="molecule type" value="Genomic_DNA"/>
</dbReference>
<dbReference type="FunFam" id="1.20.1250.20:FF:000460">
    <property type="entry name" value="MFS multidrug transporter, putative"/>
    <property type="match status" value="1"/>
</dbReference>
<dbReference type="AlphaFoldDB" id="A0A2T3ZAC0"/>
<dbReference type="OrthoDB" id="5296287at2759"/>
<feature type="transmembrane region" description="Helical" evidence="5">
    <location>
        <begin position="160"/>
        <end position="184"/>
    </location>
</feature>
<dbReference type="InterPro" id="IPR020846">
    <property type="entry name" value="MFS_dom"/>
</dbReference>
<sequence>MQIGHRIAILDRRQTLRNLSKRIPMVRNQIRLTSQKQISVKALLAGMGMGKMTPKNPQNFPSSRKWGLLALMAGITFVSPLASSMLSPAIEYVGADFGVTNEAILSFTVSIYLLGYSFGPLLLAPLSEIYGRRIVLSSANWFFVIWQIGCAKAPNIASLIVFRLLSGVGGSGCLTLGAGVIADLFPIESRGLATSVWSMGPLLGPVVGPICGGFISETVGWRWVFWVLLIVGGITSAGIEILNRETYAPILIEWKTKQLAKELGRNDVHSAYAKLGADTSILAKLRMGMERPILLFCKSPIVFLLSTYLALEYGLLYLFFTTIPSVFKDKYGFSTGLSGLAYLGIGIGFMAGLILTALTNDRIMAKMAQRNGGKFEPEMRLPMMIFYAAFCPISFFWYGWTTDKDVHWIVPIIGMVPFGFGLMGLYLPIQTYIIDSYPTHAASGSAALVASRSLLGALLPLAGPRLFATLSLGWGNSLLGFISLAFIPVPIFFSQYGKVIREKYPVQL</sequence>
<dbReference type="GO" id="GO:0042908">
    <property type="term" value="P:xenobiotic transport"/>
    <property type="evidence" value="ECO:0007669"/>
    <property type="project" value="UniProtKB-ARBA"/>
</dbReference>
<evidence type="ECO:0000256" key="4">
    <source>
        <dbReference type="ARBA" id="ARBA00023136"/>
    </source>
</evidence>
<dbReference type="CDD" id="cd17323">
    <property type="entry name" value="MFS_Tpo1_MDR_like"/>
    <property type="match status" value="1"/>
</dbReference>
<feature type="transmembrane region" description="Helical" evidence="5">
    <location>
        <begin position="340"/>
        <end position="360"/>
    </location>
</feature>
<feature type="domain" description="Major facilitator superfamily (MFS) profile" evidence="6">
    <location>
        <begin position="68"/>
        <end position="503"/>
    </location>
</feature>
<keyword evidence="4 5" id="KW-0472">Membrane</keyword>
<proteinExistence type="predicted"/>
<keyword evidence="3 5" id="KW-1133">Transmembrane helix</keyword>
<feature type="transmembrane region" description="Helical" evidence="5">
    <location>
        <begin position="381"/>
        <end position="400"/>
    </location>
</feature>
<feature type="transmembrane region" description="Helical" evidence="5">
    <location>
        <begin position="293"/>
        <end position="320"/>
    </location>
</feature>
<feature type="transmembrane region" description="Helical" evidence="5">
    <location>
        <begin position="406"/>
        <end position="429"/>
    </location>
</feature>
<dbReference type="PANTHER" id="PTHR23502:SF33">
    <property type="entry name" value="MAJOR FACILITATOR SUPERFAMILY (MFS) PROFILE DOMAIN-CONTAINING PROTEIN-RELATED"/>
    <property type="match status" value="1"/>
</dbReference>
<dbReference type="SUPFAM" id="SSF103473">
    <property type="entry name" value="MFS general substrate transporter"/>
    <property type="match status" value="1"/>
</dbReference>
<dbReference type="STRING" id="1042311.A0A2T3ZAC0"/>
<evidence type="ECO:0000259" key="6">
    <source>
        <dbReference type="PROSITE" id="PS50850"/>
    </source>
</evidence>
<dbReference type="InterPro" id="IPR036259">
    <property type="entry name" value="MFS_trans_sf"/>
</dbReference>
<feature type="transmembrane region" description="Helical" evidence="5">
    <location>
        <begin position="103"/>
        <end position="123"/>
    </location>
</feature>
<dbReference type="Pfam" id="PF07690">
    <property type="entry name" value="MFS_1"/>
    <property type="match status" value="1"/>
</dbReference>
<gene>
    <name evidence="7" type="ORF">M441DRAFT_68771</name>
</gene>
<protein>
    <recommendedName>
        <fullName evidence="6">Major facilitator superfamily (MFS) profile domain-containing protein</fullName>
    </recommendedName>
</protein>
<dbReference type="InterPro" id="IPR011701">
    <property type="entry name" value="MFS"/>
</dbReference>
<evidence type="ECO:0000313" key="8">
    <source>
        <dbReference type="Proteomes" id="UP000240493"/>
    </source>
</evidence>
<dbReference type="InterPro" id="IPR005829">
    <property type="entry name" value="Sugar_transporter_CS"/>
</dbReference>
<feature type="transmembrane region" description="Helical" evidence="5">
    <location>
        <begin position="474"/>
        <end position="493"/>
    </location>
</feature>
<feature type="transmembrane region" description="Helical" evidence="5">
    <location>
        <begin position="66"/>
        <end position="83"/>
    </location>
</feature>